<gene>
    <name evidence="4" type="ORF">HYN04_04325</name>
</gene>
<evidence type="ECO:0000313" key="5">
    <source>
        <dbReference type="Proteomes" id="UP000247763"/>
    </source>
</evidence>
<feature type="chain" id="PRO_5016261977" evidence="1">
    <location>
        <begin position="29"/>
        <end position="496"/>
    </location>
</feature>
<accession>A0A2Z3HZQ4</accession>
<evidence type="ECO:0000259" key="3">
    <source>
        <dbReference type="Pfam" id="PF06863"/>
    </source>
</evidence>
<dbReference type="InterPro" id="IPR037049">
    <property type="entry name" value="DUF1214_C_sf"/>
</dbReference>
<dbReference type="EMBL" id="CP029479">
    <property type="protein sequence ID" value="AWM77048.1"/>
    <property type="molecule type" value="Genomic_DNA"/>
</dbReference>
<organism evidence="4 5">
    <name type="scientific">Phenylobacterium parvum</name>
    <dbReference type="NCBI Taxonomy" id="2201350"/>
    <lineage>
        <taxon>Bacteria</taxon>
        <taxon>Pseudomonadati</taxon>
        <taxon>Pseudomonadota</taxon>
        <taxon>Alphaproteobacteria</taxon>
        <taxon>Caulobacterales</taxon>
        <taxon>Caulobacteraceae</taxon>
        <taxon>Phenylobacterium</taxon>
    </lineage>
</organism>
<sequence length="496" mass="54259">MAFGPSMKSVLAAGLATGVLALVACSQAPDSAGSANEVATRLGALKLENGYPTKETADKLYDEMDFQRATQAYIWALPAVGFKALYDAQAKTLGVKNGEILLYQDLKDKAGMLTPNITTLYAFSFWDLARDGPLVVEVPAGATAGGVLDIWQQPITDMGQTGPDKGAGGKYLILPPGGEALNPAGYRVVRSPTNQVWFGTRGLDPDKAVAEATVRKHKIYAWANRAAPGETRYATVAGRPWTSAQPDTLEYWRLLAELYANEPVAPRDRTMFGMLEPLGIQPGKPFSPDARQTKILTEAAKVGELMSRTVAFDKRFAGATVYPDKHWEYAVMFELDQETPNKDRVQFDQRGSWFYEAIGMSVGMQGRVLGFGQVYLESSKDKAGAWLDGGKTYKIRVDPAPPVKQFWSITLYDNVTRGPLVTPQGAADISSRKPDLVKNADGSVDVTFGPVRPEGAANWIQTTPGKGWFAYFRFYGPTEAYFAKSWQLNDFEQVTK</sequence>
<dbReference type="RefSeq" id="WP_110449617.1">
    <property type="nucleotide sequence ID" value="NZ_CP029479.1"/>
</dbReference>
<dbReference type="PANTHER" id="PTHR36509">
    <property type="entry name" value="BLL3101 PROTEIN"/>
    <property type="match status" value="1"/>
</dbReference>
<evidence type="ECO:0000313" key="4">
    <source>
        <dbReference type="EMBL" id="AWM77048.1"/>
    </source>
</evidence>
<feature type="domain" description="DUF1214" evidence="2">
    <location>
        <begin position="373"/>
        <end position="479"/>
    </location>
</feature>
<dbReference type="Gene3D" id="2.60.120.600">
    <property type="entry name" value="Domain of unknown function DUF1214, C-terminal domain"/>
    <property type="match status" value="1"/>
</dbReference>
<dbReference type="Pfam" id="PF06742">
    <property type="entry name" value="DUF1214"/>
    <property type="match status" value="1"/>
</dbReference>
<dbReference type="InterPro" id="IPR037050">
    <property type="entry name" value="DUF1254_sf"/>
</dbReference>
<proteinExistence type="predicted"/>
<keyword evidence="5" id="KW-1185">Reference proteome</keyword>
<dbReference type="Pfam" id="PF06863">
    <property type="entry name" value="DUF1254"/>
    <property type="match status" value="1"/>
</dbReference>
<feature type="domain" description="DUF1254" evidence="3">
    <location>
        <begin position="110"/>
        <end position="212"/>
    </location>
</feature>
<dbReference type="SUPFAM" id="SSF160935">
    <property type="entry name" value="VPA0735-like"/>
    <property type="match status" value="1"/>
</dbReference>
<dbReference type="InterPro" id="IPR010679">
    <property type="entry name" value="DUF1254"/>
</dbReference>
<protein>
    <submittedName>
        <fullName evidence="4">DUF1254 domain-containing protein</fullName>
    </submittedName>
</protein>
<keyword evidence="1" id="KW-0732">Signal</keyword>
<evidence type="ECO:0000256" key="1">
    <source>
        <dbReference type="SAM" id="SignalP"/>
    </source>
</evidence>
<evidence type="ECO:0000259" key="2">
    <source>
        <dbReference type="Pfam" id="PF06742"/>
    </source>
</evidence>
<dbReference type="Gene3D" id="2.60.40.1610">
    <property type="entry name" value="Domain of unknown function DUF1254"/>
    <property type="match status" value="1"/>
</dbReference>
<name>A0A2Z3HZQ4_9CAUL</name>
<dbReference type="AlphaFoldDB" id="A0A2Z3HZQ4"/>
<reference evidence="5" key="1">
    <citation type="submission" date="2018-05" db="EMBL/GenBank/DDBJ databases">
        <title>Genome sequencing of Phenylobacterium sp. HYN0004.</title>
        <authorList>
            <person name="Yi H."/>
            <person name="Baek C."/>
        </authorList>
    </citation>
    <scope>NUCLEOTIDE SEQUENCE [LARGE SCALE GENOMIC DNA]</scope>
    <source>
        <strain evidence="5">HYN0004</strain>
    </source>
</reference>
<dbReference type="KEGG" id="phb:HYN04_04325"/>
<dbReference type="Gene3D" id="1.10.3360.10">
    <property type="entry name" value="VPA0735-like domain"/>
    <property type="match status" value="1"/>
</dbReference>
<dbReference type="InterPro" id="IPR010621">
    <property type="entry name" value="DUF1214"/>
</dbReference>
<feature type="signal peptide" evidence="1">
    <location>
        <begin position="1"/>
        <end position="28"/>
    </location>
</feature>
<dbReference type="OrthoDB" id="272779at2"/>
<dbReference type="Proteomes" id="UP000247763">
    <property type="component" value="Chromosome"/>
</dbReference>
<dbReference type="PANTHER" id="PTHR36509:SF3">
    <property type="entry name" value="SIGNAL PEPTIDE PROTEIN"/>
    <property type="match status" value="1"/>
</dbReference>